<accession>A0A5C1ARN5</accession>
<sequence length="98" mass="10676">MGRTRPAFEIAPARATVKALLLETAGPPGTVGIGDRWYYSPALAAERAAAGVRFLTPYLPTSTEPDPARAAMLAASRYRFETVNGQLADRYHAKRKWA</sequence>
<dbReference type="AlphaFoldDB" id="A0A5C1ARN5"/>
<organism evidence="1 2">
    <name type="scientific">Limnoglobus roseus</name>
    <dbReference type="NCBI Taxonomy" id="2598579"/>
    <lineage>
        <taxon>Bacteria</taxon>
        <taxon>Pseudomonadati</taxon>
        <taxon>Planctomycetota</taxon>
        <taxon>Planctomycetia</taxon>
        <taxon>Gemmatales</taxon>
        <taxon>Gemmataceae</taxon>
        <taxon>Limnoglobus</taxon>
    </lineage>
</organism>
<dbReference type="EMBL" id="CP042425">
    <property type="protein sequence ID" value="QEL20753.1"/>
    <property type="molecule type" value="Genomic_DNA"/>
</dbReference>
<protein>
    <recommendedName>
        <fullName evidence="3">IS5/IS1182 family transposase</fullName>
    </recommendedName>
</protein>
<name>A0A5C1ARN5_9BACT</name>
<evidence type="ECO:0000313" key="1">
    <source>
        <dbReference type="EMBL" id="QEL20753.1"/>
    </source>
</evidence>
<dbReference type="RefSeq" id="WP_149115011.1">
    <property type="nucleotide sequence ID" value="NZ_CP042425.1"/>
</dbReference>
<evidence type="ECO:0008006" key="3">
    <source>
        <dbReference type="Google" id="ProtNLM"/>
    </source>
</evidence>
<evidence type="ECO:0000313" key="2">
    <source>
        <dbReference type="Proteomes" id="UP000324974"/>
    </source>
</evidence>
<dbReference type="Proteomes" id="UP000324974">
    <property type="component" value="Chromosome"/>
</dbReference>
<dbReference type="KEGG" id="lrs:PX52LOC_07863"/>
<keyword evidence="2" id="KW-1185">Reference proteome</keyword>
<gene>
    <name evidence="1" type="ORF">PX52LOC_07863</name>
</gene>
<proteinExistence type="predicted"/>
<reference evidence="2" key="1">
    <citation type="submission" date="2019-08" db="EMBL/GenBank/DDBJ databases">
        <title>Limnoglobus roseus gen. nov., sp. nov., a novel freshwater planctomycete with a giant genome from the family Gemmataceae.</title>
        <authorList>
            <person name="Kulichevskaya I.S."/>
            <person name="Naumoff D.G."/>
            <person name="Miroshnikov K."/>
            <person name="Ivanova A."/>
            <person name="Philippov D.A."/>
            <person name="Hakobyan A."/>
            <person name="Rijpstra I.C."/>
            <person name="Sinninghe Damste J.S."/>
            <person name="Liesack W."/>
            <person name="Dedysh S.N."/>
        </authorList>
    </citation>
    <scope>NUCLEOTIDE SEQUENCE [LARGE SCALE GENOMIC DNA]</scope>
    <source>
        <strain evidence="2">PX52</strain>
    </source>
</reference>